<dbReference type="InterPro" id="IPR050612">
    <property type="entry name" value="Prok_Mopterin_Oxidored"/>
</dbReference>
<evidence type="ECO:0000256" key="2">
    <source>
        <dbReference type="ARBA" id="ARBA00022723"/>
    </source>
</evidence>
<dbReference type="Proteomes" id="UP000326961">
    <property type="component" value="Chromosome"/>
</dbReference>
<dbReference type="GO" id="GO:0043546">
    <property type="term" value="F:molybdopterin cofactor binding"/>
    <property type="evidence" value="ECO:0007669"/>
    <property type="project" value="InterPro"/>
</dbReference>
<dbReference type="Gene3D" id="2.20.25.90">
    <property type="entry name" value="ADC-like domains"/>
    <property type="match status" value="1"/>
</dbReference>
<dbReference type="RefSeq" id="WP_150886492.1">
    <property type="nucleotide sequence ID" value="NZ_CP032452.1"/>
</dbReference>
<dbReference type="CDD" id="cd02766">
    <property type="entry name" value="MopB_3"/>
    <property type="match status" value="1"/>
</dbReference>
<dbReference type="PANTHER" id="PTHR43742">
    <property type="entry name" value="TRIMETHYLAMINE-N-OXIDE REDUCTASE"/>
    <property type="match status" value="1"/>
</dbReference>
<dbReference type="SUPFAM" id="SSF50692">
    <property type="entry name" value="ADC-like"/>
    <property type="match status" value="1"/>
</dbReference>
<dbReference type="PROSITE" id="PS51669">
    <property type="entry name" value="4FE4S_MOW_BIS_MGD"/>
    <property type="match status" value="1"/>
</dbReference>
<dbReference type="Pfam" id="PF00384">
    <property type="entry name" value="Molybdopterin"/>
    <property type="match status" value="1"/>
</dbReference>
<gene>
    <name evidence="6" type="ORF">D4A35_07860</name>
</gene>
<evidence type="ECO:0000256" key="3">
    <source>
        <dbReference type="ARBA" id="ARBA00023004"/>
    </source>
</evidence>
<protein>
    <submittedName>
        <fullName evidence="6">Molybdopterin oxidoreductase</fullName>
    </submittedName>
</protein>
<accession>A0A5P3XEK2</accession>
<name>A0A5P3XEK2_PARBF</name>
<dbReference type="GO" id="GO:0051536">
    <property type="term" value="F:iron-sulfur cluster binding"/>
    <property type="evidence" value="ECO:0007669"/>
    <property type="project" value="UniProtKB-KW"/>
</dbReference>
<evidence type="ECO:0000259" key="5">
    <source>
        <dbReference type="PROSITE" id="PS51669"/>
    </source>
</evidence>
<dbReference type="Pfam" id="PF04879">
    <property type="entry name" value="Molybdop_Fe4S4"/>
    <property type="match status" value="1"/>
</dbReference>
<dbReference type="InterPro" id="IPR006657">
    <property type="entry name" value="MoPterin_dinucl-bd_dom"/>
</dbReference>
<dbReference type="InterPro" id="IPR009010">
    <property type="entry name" value="Asp_de-COase-like_dom_sf"/>
</dbReference>
<dbReference type="AlphaFoldDB" id="A0A5P3XEK2"/>
<dbReference type="InterPro" id="IPR006656">
    <property type="entry name" value="Mopterin_OxRdtase"/>
</dbReference>
<organism evidence="6 7">
    <name type="scientific">Paraclostridium bifermentans</name>
    <name type="common">Clostridium bifermentans</name>
    <dbReference type="NCBI Taxonomy" id="1490"/>
    <lineage>
        <taxon>Bacteria</taxon>
        <taxon>Bacillati</taxon>
        <taxon>Bacillota</taxon>
        <taxon>Clostridia</taxon>
        <taxon>Peptostreptococcales</taxon>
        <taxon>Peptostreptococcaceae</taxon>
        <taxon>Paraclostridium</taxon>
    </lineage>
</organism>
<dbReference type="Gene3D" id="3.40.50.740">
    <property type="match status" value="1"/>
</dbReference>
<sequence length="662" mass="75532">MKILSHGCTLDCFDCCKFNVYVEDEKVIKIEGDKNHPYTKGFICNKGRAHLKRLNHPERIYNPLIKIDGVWNEISFEEAINIIAKKLKVYKDKYSSKSILYYTQYGSGSILKDIGDIFFNFYGGVSKSKGGPCWSAGIKAQKYDYGTSKSHSLEDMLNSKSIFIWGKNPAYTTIHTFQMIKKAKSKGVKVVVIDPIYTDTAKIADKYIRINPGTDGALAMAMTKIIIQKGICDNDYIDKYVLGFDIYKDYILNLDLNELLKECGVNLNILEELVALYTDKYSTIYIGYGMQKYKNGGNNIRAIDALGAITGQIGFAGGGINYANKVYPSALNTDPFNSESYCDNRFFYTSYISKFIKESMNSKIPIKMAVITKSNLLNQLADVVDVKQALDYIEFKVCFDMFMTDTAKECDLFIPCTNTLESEDLLYSSMMNPYIIYNEKAVNPSNKLMDEYYFFKELAKRLNIKDYPMVSKLEYICEVLKPLVELDGNINLEVIKGNYMTIHKSIAWEDKIFETPSKKFELYSNDAILDGVNPIPIYIKSNKRNEYRLLTNHYRDSIASQHMMDKEEIAKAYINEEMADREGIKNNDIVKLVSKNGSIKVQITISDSLGDNTILMYAGWWKKHGNPNVLTYSGISDMGGQVTYNETFVEIDKWVNRVKQQP</sequence>
<keyword evidence="2" id="KW-0479">Metal-binding</keyword>
<keyword evidence="4" id="KW-0411">Iron-sulfur</keyword>
<dbReference type="GO" id="GO:0016491">
    <property type="term" value="F:oxidoreductase activity"/>
    <property type="evidence" value="ECO:0007669"/>
    <property type="project" value="InterPro"/>
</dbReference>
<dbReference type="SUPFAM" id="SSF53706">
    <property type="entry name" value="Formate dehydrogenase/DMSO reductase, domains 1-3"/>
    <property type="match status" value="1"/>
</dbReference>
<proteinExistence type="inferred from homology"/>
<dbReference type="PANTHER" id="PTHR43742:SF6">
    <property type="entry name" value="OXIDOREDUCTASE YYAE-RELATED"/>
    <property type="match status" value="1"/>
</dbReference>
<keyword evidence="3" id="KW-0408">Iron</keyword>
<evidence type="ECO:0000256" key="4">
    <source>
        <dbReference type="ARBA" id="ARBA00023014"/>
    </source>
</evidence>
<dbReference type="Gene3D" id="3.30.2070.10">
    <property type="entry name" value="Formate dehydrogenase/DMSO reductase"/>
    <property type="match status" value="1"/>
</dbReference>
<dbReference type="Pfam" id="PF01568">
    <property type="entry name" value="Molydop_binding"/>
    <property type="match status" value="1"/>
</dbReference>
<feature type="domain" description="4Fe-4S Mo/W bis-MGD-type" evidence="5">
    <location>
        <begin position="1"/>
        <end position="58"/>
    </location>
</feature>
<evidence type="ECO:0000256" key="1">
    <source>
        <dbReference type="ARBA" id="ARBA00010312"/>
    </source>
</evidence>
<dbReference type="InterPro" id="IPR006963">
    <property type="entry name" value="Mopterin_OxRdtase_4Fe-4S_dom"/>
</dbReference>
<dbReference type="GO" id="GO:0046872">
    <property type="term" value="F:metal ion binding"/>
    <property type="evidence" value="ECO:0007669"/>
    <property type="project" value="UniProtKB-KW"/>
</dbReference>
<evidence type="ECO:0000313" key="6">
    <source>
        <dbReference type="EMBL" id="QEZ68853.1"/>
    </source>
</evidence>
<dbReference type="Gene3D" id="3.40.228.10">
    <property type="entry name" value="Dimethylsulfoxide Reductase, domain 2"/>
    <property type="match status" value="1"/>
</dbReference>
<dbReference type="Gene3D" id="2.40.40.20">
    <property type="match status" value="1"/>
</dbReference>
<dbReference type="EMBL" id="CP032452">
    <property type="protein sequence ID" value="QEZ68853.1"/>
    <property type="molecule type" value="Genomic_DNA"/>
</dbReference>
<dbReference type="SMART" id="SM00926">
    <property type="entry name" value="Molybdop_Fe4S4"/>
    <property type="match status" value="1"/>
</dbReference>
<reference evidence="6 7" key="1">
    <citation type="submission" date="2018-09" db="EMBL/GenBank/DDBJ databases">
        <title>A clostridial neurotoxin that targets Anopheles mosquitoes.</title>
        <authorList>
            <person name="Contreras E."/>
            <person name="Masuyer G."/>
            <person name="Qureshi N."/>
            <person name="Chawla S."/>
            <person name="Lim H.L."/>
            <person name="Chen J."/>
            <person name="Stenmark P."/>
            <person name="Gill S."/>
        </authorList>
    </citation>
    <scope>NUCLEOTIDE SEQUENCE [LARGE SCALE GENOMIC DNA]</scope>
    <source>
        <strain evidence="6 7">Cbm</strain>
    </source>
</reference>
<evidence type="ECO:0000313" key="7">
    <source>
        <dbReference type="Proteomes" id="UP000326961"/>
    </source>
</evidence>
<dbReference type="CDD" id="cd02775">
    <property type="entry name" value="MopB_CT"/>
    <property type="match status" value="1"/>
</dbReference>
<comment type="similarity">
    <text evidence="1">Belongs to the prokaryotic molybdopterin-containing oxidoreductase family.</text>
</comment>